<dbReference type="HOGENOM" id="CLU_412695_0_0_11"/>
<dbReference type="EMBL" id="AGZR01000002">
    <property type="protein sequence ID" value="EPD33950.1"/>
    <property type="molecule type" value="Genomic_DNA"/>
</dbReference>
<evidence type="ECO:0000313" key="6">
    <source>
        <dbReference type="Proteomes" id="UP000014417"/>
    </source>
</evidence>
<name>S2W6T7_9ACTN</name>
<evidence type="ECO:0000256" key="1">
    <source>
        <dbReference type="SAM" id="MobiDB-lite"/>
    </source>
</evidence>
<feature type="transmembrane region" description="Helical" evidence="2">
    <location>
        <begin position="637"/>
        <end position="656"/>
    </location>
</feature>
<dbReference type="InterPro" id="IPR035940">
    <property type="entry name" value="CAP_sf"/>
</dbReference>
<dbReference type="Pfam" id="PF00188">
    <property type="entry name" value="CAP"/>
    <property type="match status" value="1"/>
</dbReference>
<keyword evidence="2" id="KW-1133">Transmembrane helix</keyword>
<keyword evidence="2" id="KW-0472">Membrane</keyword>
<sequence>MSKLSKLLAAPLAAVLLVGGYAATSSASSAKDAELGVSLGVTDTSVVGEATVSLSQDEVMATSQAELKKLRGAMFDKNVKFDGKALQSVVAENGMNKQQYLDAVVWDSALEKVAVQRAFEQTIAKGHTRPDGSKSKTATLDGRDAGFEILASGTSMDVKGAIDLWASEEKDLAAAEGKWTSDTAHLHNLLNPKSRAQAFALVAGADRTFVAGQFYFDGNADAKPAGLNGDYKLSSVVNVNANEITSVANSNLAVGESTKMVVSAGNLTLRVKEFASSAPEIAKVDSATGEVTGVAAGEATITATLADGTTTESTFTIGGTKSVNKDLGKATLTTTAGEGLKAGDEVGFSVKLDDQSITPTLKCEYAADGTTFEAVECDAKLKIAVDGSKLRVTVAADGYQPKQLGHTFAFIEKVDASGTKTKEPKADAVPEAGATESAAPNAYVKPSAAQTSATQPVASESATQPSVETPAAEASETSAEETPSAALSESPAASPAESETSAVETEKVTEKNTESVAPSPTETSKVPEAKVVLNKSEIFPGESVMANGSGFVPGEKIEVEFHSTPVRLGTVTAEEDGTFVAEVKTPKAAQAGEHNIVFKAKDATLELPITVNAVTKASSTATPIAAPKGLPRTGGPVGVGIIAVVAVGACAIAFGARNAARRGDL</sequence>
<keyword evidence="6" id="KW-1185">Reference proteome</keyword>
<dbReference type="STRING" id="883161.HMPREF9306_00175"/>
<gene>
    <name evidence="5" type="ORF">HMPREF9306_00175</name>
</gene>
<dbReference type="Pfam" id="PF02368">
    <property type="entry name" value="Big_2"/>
    <property type="match status" value="1"/>
</dbReference>
<feature type="compositionally biased region" description="Basic and acidic residues" evidence="1">
    <location>
        <begin position="419"/>
        <end position="428"/>
    </location>
</feature>
<dbReference type="InterPro" id="IPR014044">
    <property type="entry name" value="CAP_dom"/>
</dbReference>
<accession>S2W6T7</accession>
<evidence type="ECO:0000313" key="5">
    <source>
        <dbReference type="EMBL" id="EPD33950.1"/>
    </source>
</evidence>
<feature type="domain" description="BIG2" evidence="4">
    <location>
        <begin position="238"/>
        <end position="315"/>
    </location>
</feature>
<evidence type="ECO:0000259" key="4">
    <source>
        <dbReference type="SMART" id="SM00635"/>
    </source>
</evidence>
<feature type="region of interest" description="Disordered" evidence="1">
    <location>
        <begin position="419"/>
        <end position="528"/>
    </location>
</feature>
<feature type="compositionally biased region" description="Low complexity" evidence="1">
    <location>
        <begin position="465"/>
        <end position="503"/>
    </location>
</feature>
<comment type="caution">
    <text evidence="5">The sequence shown here is derived from an EMBL/GenBank/DDBJ whole genome shotgun (WGS) entry which is preliminary data.</text>
</comment>
<dbReference type="SUPFAM" id="SSF49373">
    <property type="entry name" value="Invasin/intimin cell-adhesion fragments"/>
    <property type="match status" value="1"/>
</dbReference>
<dbReference type="Proteomes" id="UP000014417">
    <property type="component" value="Unassembled WGS sequence"/>
</dbReference>
<dbReference type="Gene3D" id="2.60.40.1080">
    <property type="match status" value="1"/>
</dbReference>
<dbReference type="InterPro" id="IPR003343">
    <property type="entry name" value="Big_2"/>
</dbReference>
<feature type="compositionally biased region" description="Polar residues" evidence="1">
    <location>
        <begin position="448"/>
        <end position="464"/>
    </location>
</feature>
<keyword evidence="2" id="KW-0812">Transmembrane</keyword>
<feature type="compositionally biased region" description="Basic and acidic residues" evidence="1">
    <location>
        <begin position="504"/>
        <end position="513"/>
    </location>
</feature>
<dbReference type="AlphaFoldDB" id="S2W6T7"/>
<evidence type="ECO:0000256" key="2">
    <source>
        <dbReference type="SAM" id="Phobius"/>
    </source>
</evidence>
<dbReference type="SMART" id="SM00635">
    <property type="entry name" value="BID_2"/>
    <property type="match status" value="1"/>
</dbReference>
<keyword evidence="3" id="KW-0732">Signal</keyword>
<dbReference type="SUPFAM" id="SSF55797">
    <property type="entry name" value="PR-1-like"/>
    <property type="match status" value="1"/>
</dbReference>
<dbReference type="InterPro" id="IPR008964">
    <property type="entry name" value="Invasin/intimin_cell_adhesion"/>
</dbReference>
<feature type="signal peptide" evidence="3">
    <location>
        <begin position="1"/>
        <end position="30"/>
    </location>
</feature>
<reference evidence="5 6" key="1">
    <citation type="submission" date="2013-04" db="EMBL/GenBank/DDBJ databases">
        <title>The Genome Sequence of Propionimicrobium lymphophilum ACS-093-V-SCH5.</title>
        <authorList>
            <consortium name="The Broad Institute Genomics Platform"/>
            <person name="Earl A."/>
            <person name="Ward D."/>
            <person name="Feldgarden M."/>
            <person name="Gevers D."/>
            <person name="Saerens B."/>
            <person name="Vaneechoutte M."/>
            <person name="Walker B."/>
            <person name="Young S."/>
            <person name="Zeng Q."/>
            <person name="Gargeya S."/>
            <person name="Fitzgerald M."/>
            <person name="Haas B."/>
            <person name="Abouelleil A."/>
            <person name="Allen A.W."/>
            <person name="Alvarado L."/>
            <person name="Arachchi H.M."/>
            <person name="Berlin A.M."/>
            <person name="Chapman S.B."/>
            <person name="Gainer-Dewar J."/>
            <person name="Goldberg J."/>
            <person name="Griggs A."/>
            <person name="Gujja S."/>
            <person name="Hansen M."/>
            <person name="Howarth C."/>
            <person name="Imamovic A."/>
            <person name="Ireland A."/>
            <person name="Larimer J."/>
            <person name="McCowan C."/>
            <person name="Murphy C."/>
            <person name="Pearson M."/>
            <person name="Poon T.W."/>
            <person name="Priest M."/>
            <person name="Roberts A."/>
            <person name="Saif S."/>
            <person name="Shea T."/>
            <person name="Sisk P."/>
            <person name="Sykes S."/>
            <person name="Wortman J."/>
            <person name="Nusbaum C."/>
            <person name="Birren B."/>
        </authorList>
    </citation>
    <scope>NUCLEOTIDE SEQUENCE [LARGE SCALE GENOMIC DNA]</scope>
    <source>
        <strain evidence="5 6">ACS-093-V-SCH5</strain>
    </source>
</reference>
<proteinExistence type="predicted"/>
<feature type="compositionally biased region" description="Polar residues" evidence="1">
    <location>
        <begin position="515"/>
        <end position="524"/>
    </location>
</feature>
<evidence type="ECO:0000256" key="3">
    <source>
        <dbReference type="SAM" id="SignalP"/>
    </source>
</evidence>
<dbReference type="OrthoDB" id="4398810at2"/>
<dbReference type="RefSeq" id="WP_016455036.1">
    <property type="nucleotide sequence ID" value="NZ_KE150269.1"/>
</dbReference>
<protein>
    <recommendedName>
        <fullName evidence="4">BIG2 domain-containing protein</fullName>
    </recommendedName>
</protein>
<dbReference type="Gene3D" id="3.40.33.10">
    <property type="entry name" value="CAP"/>
    <property type="match status" value="1"/>
</dbReference>
<feature type="chain" id="PRO_5004501791" description="BIG2 domain-containing protein" evidence="3">
    <location>
        <begin position="31"/>
        <end position="665"/>
    </location>
</feature>
<organism evidence="5 6">
    <name type="scientific">Propionimicrobium lymphophilum ACS-093-V-SCH5</name>
    <dbReference type="NCBI Taxonomy" id="883161"/>
    <lineage>
        <taxon>Bacteria</taxon>
        <taxon>Bacillati</taxon>
        <taxon>Actinomycetota</taxon>
        <taxon>Actinomycetes</taxon>
        <taxon>Propionibacteriales</taxon>
        <taxon>Propionibacteriaceae</taxon>
        <taxon>Propionimicrobium</taxon>
    </lineage>
</organism>